<dbReference type="InterPro" id="IPR013098">
    <property type="entry name" value="Ig_I-set"/>
</dbReference>
<dbReference type="SMART" id="SM00409">
    <property type="entry name" value="IG"/>
    <property type="match status" value="2"/>
</dbReference>
<proteinExistence type="predicted"/>
<evidence type="ECO:0000256" key="5">
    <source>
        <dbReference type="ARBA" id="ARBA00022989"/>
    </source>
</evidence>
<evidence type="ECO:0000256" key="1">
    <source>
        <dbReference type="ARBA" id="ARBA00004251"/>
    </source>
</evidence>
<keyword evidence="2" id="KW-1003">Cell membrane</keyword>
<evidence type="ECO:0000256" key="11">
    <source>
        <dbReference type="SAM" id="Phobius"/>
    </source>
</evidence>
<dbReference type="InterPro" id="IPR013783">
    <property type="entry name" value="Ig-like_fold"/>
</dbReference>
<evidence type="ECO:0000256" key="9">
    <source>
        <dbReference type="ARBA" id="ARBA00023180"/>
    </source>
</evidence>
<keyword evidence="4" id="KW-0732">Signal</keyword>
<dbReference type="GO" id="GO:0007166">
    <property type="term" value="P:cell surface receptor signaling pathway"/>
    <property type="evidence" value="ECO:0007669"/>
    <property type="project" value="TreeGrafter"/>
</dbReference>
<dbReference type="PROSITE" id="PS50835">
    <property type="entry name" value="IG_LIKE"/>
    <property type="match status" value="2"/>
</dbReference>
<dbReference type="GO" id="GO:0042130">
    <property type="term" value="P:negative regulation of T cell proliferation"/>
    <property type="evidence" value="ECO:0007669"/>
    <property type="project" value="TreeGrafter"/>
</dbReference>
<dbReference type="Pfam" id="PF22705">
    <property type="entry name" value="C2-set_3"/>
    <property type="match status" value="1"/>
</dbReference>
<keyword evidence="5 11" id="KW-1133">Transmembrane helix</keyword>
<sequence length="458" mass="51156">MVDWGPEELLQHVLFLAGLFTVELDKSTYKSEVKGDVVMGCSFQTPPPTALSGITVRWHWIAPGGDVREVYHMDNAGEQLATQHPDYRGRARLLTDEIKQGWAKLQISNLRISDSGKYQCFVQTEAGADYKTLTLSVFAPFKSIDKRIVKVSERGDVGLICQSEGYPQPEVTWHNGDHFEMKPFTTTEITVDQLFRVTTQINVTTMDKNNYTCNFTNKSATIQIPDDIPLSTGKKTALIVTLCIALPLVGIILIFVVYKCQQKGNILTPIENTLTLIYGFQERTVDIAISNFKSKYYIFLNGQNDGQQLNLNDLVPANGEALLLEGPEGSGKTTLIHRLVFSWTQLPVSDLTDLNHLLLVFYVDGSNTNSNLLDEIITQLSLKEVVTENDLKNVLTTGTLLIVDGYKEGNLLFDESLQRFLFDRGGCRVLITTSQKHSKVKEIVGTGATVTLQIQRQK</sequence>
<dbReference type="Proteomes" id="UP000261520">
    <property type="component" value="Unplaced"/>
</dbReference>
<dbReference type="GO" id="GO:0009897">
    <property type="term" value="C:external side of plasma membrane"/>
    <property type="evidence" value="ECO:0007669"/>
    <property type="project" value="TreeGrafter"/>
</dbReference>
<keyword evidence="10" id="KW-0393">Immunoglobulin domain</keyword>
<dbReference type="InterPro" id="IPR053896">
    <property type="entry name" value="BTN3A2-like_Ig-C"/>
</dbReference>
<evidence type="ECO:0000313" key="13">
    <source>
        <dbReference type="Ensembl" id="ENSPMGP00000029771.1"/>
    </source>
</evidence>
<evidence type="ECO:0000256" key="10">
    <source>
        <dbReference type="ARBA" id="ARBA00023319"/>
    </source>
</evidence>
<dbReference type="InterPro" id="IPR007110">
    <property type="entry name" value="Ig-like_dom"/>
</dbReference>
<dbReference type="PANTHER" id="PTHR25466">
    <property type="entry name" value="T-LYMPHOCYTE ACTIVATION ANTIGEN"/>
    <property type="match status" value="1"/>
</dbReference>
<dbReference type="InterPro" id="IPR051713">
    <property type="entry name" value="T-cell_Activation_Regulation"/>
</dbReference>
<dbReference type="InterPro" id="IPR036179">
    <property type="entry name" value="Ig-like_dom_sf"/>
</dbReference>
<dbReference type="Pfam" id="PF07679">
    <property type="entry name" value="I-set"/>
    <property type="match status" value="1"/>
</dbReference>
<feature type="domain" description="Ig-like" evidence="12">
    <location>
        <begin position="6"/>
        <end position="136"/>
    </location>
</feature>
<keyword evidence="3 11" id="KW-0812">Transmembrane</keyword>
<dbReference type="Gene3D" id="3.40.50.300">
    <property type="entry name" value="P-loop containing nucleotide triphosphate hydrolases"/>
    <property type="match status" value="1"/>
</dbReference>
<dbReference type="GO" id="GO:0031295">
    <property type="term" value="P:T cell costimulation"/>
    <property type="evidence" value="ECO:0007669"/>
    <property type="project" value="TreeGrafter"/>
</dbReference>
<reference evidence="13" key="1">
    <citation type="submission" date="2025-08" db="UniProtKB">
        <authorList>
            <consortium name="Ensembl"/>
        </authorList>
    </citation>
    <scope>IDENTIFICATION</scope>
</reference>
<dbReference type="STRING" id="409849.ENSPMGP00000029771"/>
<comment type="subcellular location">
    <subcellularLocation>
        <location evidence="1">Cell membrane</location>
        <topology evidence="1">Single-pass type I membrane protein</topology>
    </subcellularLocation>
</comment>
<dbReference type="GO" id="GO:0006955">
    <property type="term" value="P:immune response"/>
    <property type="evidence" value="ECO:0007669"/>
    <property type="project" value="TreeGrafter"/>
</dbReference>
<dbReference type="GO" id="GO:0071222">
    <property type="term" value="P:cellular response to lipopolysaccharide"/>
    <property type="evidence" value="ECO:0007669"/>
    <property type="project" value="TreeGrafter"/>
</dbReference>
<evidence type="ECO:0000256" key="6">
    <source>
        <dbReference type="ARBA" id="ARBA00023136"/>
    </source>
</evidence>
<evidence type="ECO:0000256" key="7">
    <source>
        <dbReference type="ARBA" id="ARBA00023157"/>
    </source>
</evidence>
<dbReference type="PANTHER" id="PTHR25466:SF3">
    <property type="entry name" value="PROGRAMMED CELL DEATH 1 LIGAND 1"/>
    <property type="match status" value="1"/>
</dbReference>
<dbReference type="Pfam" id="PF05729">
    <property type="entry name" value="NACHT"/>
    <property type="match status" value="1"/>
</dbReference>
<keyword evidence="9" id="KW-0325">Glycoprotein</keyword>
<dbReference type="Gene3D" id="2.60.40.10">
    <property type="entry name" value="Immunoglobulins"/>
    <property type="match status" value="2"/>
</dbReference>
<name>A0A3B4BM10_9GOBI</name>
<accession>A0A3B4BM10</accession>
<dbReference type="Ensembl" id="ENSPMGT00000031692.1">
    <property type="protein sequence ID" value="ENSPMGP00000029771.1"/>
    <property type="gene ID" value="ENSPMGG00000023957.1"/>
</dbReference>
<keyword evidence="14" id="KW-1185">Reference proteome</keyword>
<feature type="domain" description="Ig-like" evidence="12">
    <location>
        <begin position="140"/>
        <end position="223"/>
    </location>
</feature>
<dbReference type="GO" id="GO:0042102">
    <property type="term" value="P:positive regulation of T cell proliferation"/>
    <property type="evidence" value="ECO:0007669"/>
    <property type="project" value="TreeGrafter"/>
</dbReference>
<dbReference type="InterPro" id="IPR007111">
    <property type="entry name" value="NACHT_NTPase"/>
</dbReference>
<evidence type="ECO:0000256" key="2">
    <source>
        <dbReference type="ARBA" id="ARBA00022475"/>
    </source>
</evidence>
<evidence type="ECO:0000259" key="12">
    <source>
        <dbReference type="PROSITE" id="PS50835"/>
    </source>
</evidence>
<dbReference type="InterPro" id="IPR027417">
    <property type="entry name" value="P-loop_NTPase"/>
</dbReference>
<reference evidence="13" key="2">
    <citation type="submission" date="2025-09" db="UniProtKB">
        <authorList>
            <consortium name="Ensembl"/>
        </authorList>
    </citation>
    <scope>IDENTIFICATION</scope>
</reference>
<feature type="transmembrane region" description="Helical" evidence="11">
    <location>
        <begin position="237"/>
        <end position="258"/>
    </location>
</feature>
<dbReference type="InterPro" id="IPR003599">
    <property type="entry name" value="Ig_sub"/>
</dbReference>
<protein>
    <recommendedName>
        <fullName evidence="12">Ig-like domain-containing protein</fullName>
    </recommendedName>
</protein>
<organism evidence="13 14">
    <name type="scientific">Periophthalmus magnuspinnatus</name>
    <dbReference type="NCBI Taxonomy" id="409849"/>
    <lineage>
        <taxon>Eukaryota</taxon>
        <taxon>Metazoa</taxon>
        <taxon>Chordata</taxon>
        <taxon>Craniata</taxon>
        <taxon>Vertebrata</taxon>
        <taxon>Euteleostomi</taxon>
        <taxon>Actinopterygii</taxon>
        <taxon>Neopterygii</taxon>
        <taxon>Teleostei</taxon>
        <taxon>Neoteleostei</taxon>
        <taxon>Acanthomorphata</taxon>
        <taxon>Gobiaria</taxon>
        <taxon>Gobiiformes</taxon>
        <taxon>Gobioidei</taxon>
        <taxon>Gobiidae</taxon>
        <taxon>Oxudercinae</taxon>
        <taxon>Periophthalmus</taxon>
    </lineage>
</organism>
<evidence type="ECO:0000313" key="14">
    <source>
        <dbReference type="Proteomes" id="UP000261520"/>
    </source>
</evidence>
<dbReference type="SUPFAM" id="SSF52540">
    <property type="entry name" value="P-loop containing nucleoside triphosphate hydrolases"/>
    <property type="match status" value="1"/>
</dbReference>
<evidence type="ECO:0000256" key="3">
    <source>
        <dbReference type="ARBA" id="ARBA00022692"/>
    </source>
</evidence>
<dbReference type="AlphaFoldDB" id="A0A3B4BM10"/>
<keyword evidence="6 11" id="KW-0472">Membrane</keyword>
<keyword evidence="8" id="KW-0675">Receptor</keyword>
<evidence type="ECO:0000256" key="8">
    <source>
        <dbReference type="ARBA" id="ARBA00023170"/>
    </source>
</evidence>
<evidence type="ECO:0000256" key="4">
    <source>
        <dbReference type="ARBA" id="ARBA00022729"/>
    </source>
</evidence>
<dbReference type="SUPFAM" id="SSF48726">
    <property type="entry name" value="Immunoglobulin"/>
    <property type="match status" value="2"/>
</dbReference>
<keyword evidence="7" id="KW-1015">Disulfide bond</keyword>